<evidence type="ECO:0000256" key="4">
    <source>
        <dbReference type="ARBA" id="ARBA00004922"/>
    </source>
</evidence>
<feature type="domain" description="UGGT thioredoxin-like" evidence="17">
    <location>
        <begin position="710"/>
        <end position="839"/>
    </location>
</feature>
<evidence type="ECO:0000256" key="10">
    <source>
        <dbReference type="ARBA" id="ARBA00022824"/>
    </source>
</evidence>
<feature type="domain" description="UGGT thioredoxin-like" evidence="16">
    <location>
        <begin position="470"/>
        <end position="655"/>
    </location>
</feature>
<dbReference type="Pfam" id="PF18401">
    <property type="entry name" value="Thioredoxin_13"/>
    <property type="match status" value="1"/>
</dbReference>
<evidence type="ECO:0000259" key="19">
    <source>
        <dbReference type="Pfam" id="PF18403"/>
    </source>
</evidence>
<comment type="cofactor">
    <cofactor evidence="1">
        <name>Ca(2+)</name>
        <dbReference type="ChEBI" id="CHEBI:29108"/>
    </cofactor>
</comment>
<dbReference type="SUPFAM" id="SSF47203">
    <property type="entry name" value="Acyl-CoA dehydrogenase C-terminal domain-like"/>
    <property type="match status" value="1"/>
</dbReference>
<dbReference type="Gene3D" id="1.20.140.10">
    <property type="entry name" value="Butyryl-CoA Dehydrogenase, subunit A, domain 3"/>
    <property type="match status" value="1"/>
</dbReference>
<evidence type="ECO:0000256" key="13">
    <source>
        <dbReference type="SAM" id="MobiDB-lite"/>
    </source>
</evidence>
<dbReference type="FunFam" id="3.90.550.10:FF:000065">
    <property type="entry name" value="UDP-glucose:glycoprotein glucosyltransferase, putative"/>
    <property type="match status" value="1"/>
</dbReference>
<dbReference type="OrthoDB" id="27683at2759"/>
<dbReference type="InterPro" id="IPR040525">
    <property type="entry name" value="UGGT_TRXL_4"/>
</dbReference>
<dbReference type="STRING" id="2060905.A0A2B7WLN3"/>
<evidence type="ECO:0000256" key="6">
    <source>
        <dbReference type="ARBA" id="ARBA00009347"/>
    </source>
</evidence>
<dbReference type="Pfam" id="PF06427">
    <property type="entry name" value="UDP-g_GGTase"/>
    <property type="match status" value="1"/>
</dbReference>
<dbReference type="InterPro" id="IPR029044">
    <property type="entry name" value="Nucleotide-diphossugar_trans"/>
</dbReference>
<evidence type="ECO:0000259" key="17">
    <source>
        <dbReference type="Pfam" id="PF18401"/>
    </source>
</evidence>
<keyword evidence="7" id="KW-0285">Flavoprotein</keyword>
<evidence type="ECO:0000256" key="7">
    <source>
        <dbReference type="ARBA" id="ARBA00022630"/>
    </source>
</evidence>
<evidence type="ECO:0000259" key="18">
    <source>
        <dbReference type="Pfam" id="PF18402"/>
    </source>
</evidence>
<dbReference type="SUPFAM" id="SSF53448">
    <property type="entry name" value="Nucleotide-diphospho-sugar transferases"/>
    <property type="match status" value="1"/>
</dbReference>
<evidence type="ECO:0000259" key="20">
    <source>
        <dbReference type="Pfam" id="PF18404"/>
    </source>
</evidence>
<dbReference type="GO" id="GO:0018279">
    <property type="term" value="P:protein N-linked glycosylation via asparagine"/>
    <property type="evidence" value="ECO:0007669"/>
    <property type="project" value="TreeGrafter"/>
</dbReference>
<evidence type="ECO:0000256" key="8">
    <source>
        <dbReference type="ARBA" id="ARBA00022679"/>
    </source>
</evidence>
<dbReference type="Gene3D" id="1.10.540.10">
    <property type="entry name" value="Acyl-CoA dehydrogenase/oxidase, N-terminal domain"/>
    <property type="match status" value="1"/>
</dbReference>
<dbReference type="Pfam" id="PF18403">
    <property type="entry name" value="Thioredoxin_15"/>
    <property type="match status" value="1"/>
</dbReference>
<keyword evidence="9" id="KW-0732">Signal</keyword>
<dbReference type="UniPathway" id="UPA00378"/>
<evidence type="ECO:0000256" key="9">
    <source>
        <dbReference type="ARBA" id="ARBA00022729"/>
    </source>
</evidence>
<dbReference type="Pfam" id="PF02771">
    <property type="entry name" value="Acyl-CoA_dh_N"/>
    <property type="match status" value="1"/>
</dbReference>
<dbReference type="Pfam" id="PF18402">
    <property type="entry name" value="Thioredoxin_14"/>
    <property type="match status" value="1"/>
</dbReference>
<dbReference type="Proteomes" id="UP000224080">
    <property type="component" value="Unassembled WGS sequence"/>
</dbReference>
<dbReference type="GO" id="GO:0051082">
    <property type="term" value="F:unfolded protein binding"/>
    <property type="evidence" value="ECO:0007669"/>
    <property type="project" value="TreeGrafter"/>
</dbReference>
<dbReference type="GO" id="GO:0050660">
    <property type="term" value="F:flavin adenine dinucleotide binding"/>
    <property type="evidence" value="ECO:0007669"/>
    <property type="project" value="InterPro"/>
</dbReference>
<gene>
    <name evidence="21" type="ORF">GX51_07340</name>
</gene>
<dbReference type="InterPro" id="IPR037069">
    <property type="entry name" value="AcylCoA_DH/ox_N_sf"/>
</dbReference>
<feature type="domain" description="Acyl-CoA dehydrogenase/oxidase C-terminal" evidence="14">
    <location>
        <begin position="244"/>
        <end position="399"/>
    </location>
</feature>
<dbReference type="InterPro" id="IPR040497">
    <property type="entry name" value="Glyco_transf_24"/>
</dbReference>
<comment type="caution">
    <text evidence="21">The sequence shown here is derived from an EMBL/GenBank/DDBJ whole genome shotgun (WGS) entry which is preliminary data.</text>
</comment>
<evidence type="ECO:0000313" key="22">
    <source>
        <dbReference type="Proteomes" id="UP000224080"/>
    </source>
</evidence>
<dbReference type="Gene3D" id="2.40.110.10">
    <property type="entry name" value="Butyryl-CoA Dehydrogenase, subunit A, domain 2"/>
    <property type="match status" value="1"/>
</dbReference>
<dbReference type="PANTHER" id="PTHR11226">
    <property type="entry name" value="UDP-GLUCOSE GLYCOPROTEIN:GLUCOSYLTRANSFERASE"/>
    <property type="match status" value="1"/>
</dbReference>
<evidence type="ECO:0000256" key="11">
    <source>
        <dbReference type="ARBA" id="ARBA00022827"/>
    </source>
</evidence>
<dbReference type="Pfam" id="PF18404">
    <property type="entry name" value="Glyco_transf_24"/>
    <property type="match status" value="1"/>
</dbReference>
<dbReference type="InterPro" id="IPR036250">
    <property type="entry name" value="AcylCo_DH-like_C"/>
</dbReference>
<dbReference type="InterPro" id="IPR040693">
    <property type="entry name" value="UGGT_TRXL_1"/>
</dbReference>
<feature type="domain" description="UGGT thioredoxin-like" evidence="18">
    <location>
        <begin position="845"/>
        <end position="1088"/>
    </location>
</feature>
<evidence type="ECO:0000256" key="1">
    <source>
        <dbReference type="ARBA" id="ARBA00001913"/>
    </source>
</evidence>
<keyword evidence="11" id="KW-0274">FAD</keyword>
<comment type="similarity">
    <text evidence="5">Belongs to the glycosyltransferase 8 family.</text>
</comment>
<dbReference type="InterPro" id="IPR040694">
    <property type="entry name" value="UGGT_TRXL_2"/>
</dbReference>
<dbReference type="InterPro" id="IPR009075">
    <property type="entry name" value="AcylCo_DH/oxidase_C"/>
</dbReference>
<dbReference type="InterPro" id="IPR013786">
    <property type="entry name" value="AcylCoA_DH/ox_N"/>
</dbReference>
<evidence type="ECO:0000259" key="15">
    <source>
        <dbReference type="Pfam" id="PF02771"/>
    </source>
</evidence>
<dbReference type="GO" id="GO:0036503">
    <property type="term" value="P:ERAD pathway"/>
    <property type="evidence" value="ECO:0007669"/>
    <property type="project" value="TreeGrafter"/>
</dbReference>
<name>A0A2B7WLN3_9EURO</name>
<dbReference type="EMBL" id="PDNC01000144">
    <property type="protein sequence ID" value="PGG97429.1"/>
    <property type="molecule type" value="Genomic_DNA"/>
</dbReference>
<comment type="subcellular location">
    <subcellularLocation>
        <location evidence="3">Endoplasmic reticulum lumen</location>
    </subcellularLocation>
</comment>
<evidence type="ECO:0000259" key="16">
    <source>
        <dbReference type="Pfam" id="PF18400"/>
    </source>
</evidence>
<comment type="pathway">
    <text evidence="4">Protein modification; protein glycosylation.</text>
</comment>
<dbReference type="InterPro" id="IPR040692">
    <property type="entry name" value="UGGT_TRXL_3"/>
</dbReference>
<feature type="domain" description="Glucosyltransferase 24 catalytic" evidence="20">
    <location>
        <begin position="1620"/>
        <end position="1886"/>
    </location>
</feature>
<dbReference type="GO" id="GO:0016627">
    <property type="term" value="F:oxidoreductase activity, acting on the CH-CH group of donors"/>
    <property type="evidence" value="ECO:0007669"/>
    <property type="project" value="InterPro"/>
</dbReference>
<keyword evidence="12" id="KW-0325">Glycoprotein</keyword>
<dbReference type="InterPro" id="IPR046373">
    <property type="entry name" value="Acyl-CoA_Oxase/DH_mid-dom_sf"/>
</dbReference>
<comment type="similarity">
    <text evidence="6">Belongs to the acyl-CoA dehydrogenase family.</text>
</comment>
<comment type="cofactor">
    <cofactor evidence="2">
        <name>FAD</name>
        <dbReference type="ChEBI" id="CHEBI:57692"/>
    </cofactor>
</comment>
<dbReference type="GO" id="GO:0005788">
    <property type="term" value="C:endoplasmic reticulum lumen"/>
    <property type="evidence" value="ECO:0007669"/>
    <property type="project" value="UniProtKB-SubCell"/>
</dbReference>
<evidence type="ECO:0000256" key="5">
    <source>
        <dbReference type="ARBA" id="ARBA00006351"/>
    </source>
</evidence>
<accession>A0A2B7WLN3</accession>
<dbReference type="PANTHER" id="PTHR11226:SF0">
    <property type="entry name" value="UDP-GLUCOSE:GLYCOPROTEIN GLUCOSYLTRANSFERASE"/>
    <property type="match status" value="1"/>
</dbReference>
<keyword evidence="10" id="KW-0256">Endoplasmic reticulum</keyword>
<evidence type="ECO:0000256" key="3">
    <source>
        <dbReference type="ARBA" id="ARBA00004319"/>
    </source>
</evidence>
<dbReference type="Pfam" id="PF00441">
    <property type="entry name" value="Acyl-CoA_dh_1"/>
    <property type="match status" value="1"/>
</dbReference>
<dbReference type="SUPFAM" id="SSF56645">
    <property type="entry name" value="Acyl-CoA dehydrogenase NM domain-like"/>
    <property type="match status" value="1"/>
</dbReference>
<feature type="region of interest" description="Disordered" evidence="13">
    <location>
        <begin position="1889"/>
        <end position="1931"/>
    </location>
</feature>
<dbReference type="Gene3D" id="3.90.550.10">
    <property type="entry name" value="Spore Coat Polysaccharide Biosynthesis Protein SpsA, Chain A"/>
    <property type="match status" value="1"/>
</dbReference>
<proteinExistence type="inferred from homology"/>
<keyword evidence="8 21" id="KW-0808">Transferase</keyword>
<reference evidence="21 22" key="1">
    <citation type="submission" date="2017-10" db="EMBL/GenBank/DDBJ databases">
        <title>Comparative genomics in systemic dimorphic fungi from Ajellomycetaceae.</title>
        <authorList>
            <person name="Munoz J.F."/>
            <person name="Mcewen J.G."/>
            <person name="Clay O.K."/>
            <person name="Cuomo C.A."/>
        </authorList>
    </citation>
    <scope>NUCLEOTIDE SEQUENCE [LARGE SCALE GENOMIC DNA]</scope>
    <source>
        <strain evidence="21 22">UAMH130</strain>
    </source>
</reference>
<dbReference type="InterPro" id="IPR009448">
    <property type="entry name" value="UDP-g_GGtrans"/>
</dbReference>
<organism evidence="21 22">
    <name type="scientific">Blastomyces parvus</name>
    <dbReference type="NCBI Taxonomy" id="2060905"/>
    <lineage>
        <taxon>Eukaryota</taxon>
        <taxon>Fungi</taxon>
        <taxon>Dikarya</taxon>
        <taxon>Ascomycota</taxon>
        <taxon>Pezizomycotina</taxon>
        <taxon>Eurotiomycetes</taxon>
        <taxon>Eurotiomycetidae</taxon>
        <taxon>Onygenales</taxon>
        <taxon>Ajellomycetaceae</taxon>
        <taxon>Blastomyces</taxon>
    </lineage>
</organism>
<dbReference type="Pfam" id="PF18400">
    <property type="entry name" value="Thioredoxin_12"/>
    <property type="match status" value="1"/>
</dbReference>
<feature type="compositionally biased region" description="Basic and acidic residues" evidence="13">
    <location>
        <begin position="1890"/>
        <end position="1931"/>
    </location>
</feature>
<protein>
    <submittedName>
        <fullName evidence="21">UDP-glucose:glycoprotein glucosyltransferase</fullName>
    </submittedName>
</protein>
<sequence>MDPGKQFGSALPWAEPAWYSGRPSPYYDESHFRLRDAVRRWTEENVVGQTDEWREAGKVPDEVYMKCARDGLLLPIAFGKSIPEEFAHYPIIGGIKASEWNGFHDLVLWDELYRGGAISSIFVGLTVGAPPIRQFASPWLQKKILPEILSGEKRICLAVTEPSCGSDVRNLTTTAEKSSCGKYYITAVRTGGPGAEGISFLLVPRTQGIRTRKIEIGADGLSATTYVIFEDVKVPVEYLVGSEGQGFRYVMSNFNHERLWIAFQALRGARICLQDAMAWAMKREAFGMKLIEQPVVRHKFGIMAKEVEALQAWTEQIVYELDHLSYQDGNRQLGGVTALLKVKGGQVNKFVADNCVQIMGGLGLTKTGQGARIEAISRGTHSLIVPGGSEDVLIDLGVREALKLSAVKLRQVLYIYFPIHLLAILNLISSMTTRIYRSTSFESRWVRLSSYRIRLSHVGVNVALTTSFNAAPYLIELLETAAEENSTSYFPLLDRIAEGTFADITTDQGLYEKFTQLLHEDGHIADPEAISLFKFALSLRSTAPRIEAHYQYYNTSVEPSLMAAQDAVCTVWAHYDGDQYCSPSLEYAQQSVSGDQHDRVLPFDRVLGDSSLPSLILYADITSPLFGGFHQELIQKARDGQFSYRIRYRPSGSEASRPLFVSGYGVELALKRTDYIVIDDRDAKQGVLQDNDATKPTLAPAEDLEEEPPADLKPLSASELASIGMNAASFVMSSDDRFATLLRLSQDFPRHSSTIASGKASPEFTEEYEQNRAALLPEGRHVMWVNGLQIDPRTIDAFSLLNQVRRERKLINGFRNFGLSARQGVNLLSNPTIAKNQAADNSLRYDYRDELEGGGVIIWLNDLEKDDRYDGWPSDLKSLLRMTHPGQLPPLRRDVHNVVFPVDLASPGDVEIVTETFLIAVKRNVPVRFGIVPLVHNKNALEQAKIAHHLLDTYGIGALLSYLQASLSANKVASPDPASFTSALESHKLREDRTPLAFKDVLESDNYDPILSTTKSYLKRLAVEGEVLPFFVNGVALIRDESFIQYMLAALSKDLEDIQQRVYEGTIDEDIWIPSLFLQEALQGRNPLLIPENPSEIRTVDLDELYMNHKDIFDTALRIPATAESDHPLLEWSSIMLVADLDSDAGAKQLSYLLELHKKHPGVEILLLHNGESPSTSQALSTRLYSARNGRDLDPTVVTAALAPGNDEPLDSAAASVYWSTVQPLVKEIGLGTSEIGMVVNGRVLGPIPSSTVLDTQDLKQLHMYEQSKRVGVLARTAFELGLEADIPDPLSLARLQALVSLSATSNAPEGIYDSGPIVRTDMFEKWSGVHSAISISNSDDPSICIVATIDPTTETAQRWVPILKVLSELSGVSLKLFLNPRQEIKELPIKRFYRQVLQSSPSFNEDGSIARPQAIFRGIPGEALLNLGMDVPHSWLVAPKESIHDLDNLKLSTLEEGTNVDAIYELEHILIEGHSRDVTRGVPPKGVQLLLGTEKNPHFADTIIMANLGYFQFKAQPGCWKITLKPGPSERIFHIDSVGGHGYTPTPGDENNDVALLSFQGKTLFPRLSRKPGHEKDDVLGLSHKPASAAKEFLSKGLNFASGILHSMTGPAQDTHADINIFSVASGHLYERMLNIMMVSVMKHTKHSVKFWFIEQFLSPSFKSFLPHLAAEYGFSYEMVTYKWPHWLRAQTEKQRIIWGYKILFLDVLFPLSLDKVIFVDADQIVRADMYELVTLDLEGAPYGFTPMCDSRTSMEGFRFWKQGYWKKFLGGLPYHISALYVVDLNRFRAIAAGDKLRGQYHSLSADPNSLSNLDQDLPNNMQRMLPIKSLPQDWLWCETWCSDESLATAKTIDLCNNPLTKEPKLERARRQVPEWTVYDEEIAAVQRRVLEEERETKGGTEGEDQKVPRDDSGDDGKGKSEKGARKDEL</sequence>
<evidence type="ECO:0000259" key="14">
    <source>
        <dbReference type="Pfam" id="PF00441"/>
    </source>
</evidence>
<evidence type="ECO:0000256" key="2">
    <source>
        <dbReference type="ARBA" id="ARBA00001974"/>
    </source>
</evidence>
<feature type="domain" description="Acyl-CoA dehydrogenase/oxidase N-terminal" evidence="15">
    <location>
        <begin position="29"/>
        <end position="152"/>
    </location>
</feature>
<feature type="region of interest" description="Disordered" evidence="13">
    <location>
        <begin position="687"/>
        <end position="711"/>
    </location>
</feature>
<dbReference type="GO" id="GO:0003980">
    <property type="term" value="F:UDP-glucose:glycoprotein glucosyltransferase activity"/>
    <property type="evidence" value="ECO:0007669"/>
    <property type="project" value="InterPro"/>
</dbReference>
<dbReference type="InterPro" id="IPR009100">
    <property type="entry name" value="AcylCoA_DH/oxidase_NM_dom_sf"/>
</dbReference>
<dbReference type="CDD" id="cd06432">
    <property type="entry name" value="GT8_HUGT1_C_like"/>
    <property type="match status" value="1"/>
</dbReference>
<feature type="domain" description="UDP-glucose:glycoprotein glucosyltransferase thioredoxin-like" evidence="19">
    <location>
        <begin position="1101"/>
        <end position="1301"/>
    </location>
</feature>
<evidence type="ECO:0000313" key="21">
    <source>
        <dbReference type="EMBL" id="PGG97429.1"/>
    </source>
</evidence>
<evidence type="ECO:0000256" key="12">
    <source>
        <dbReference type="ARBA" id="ARBA00023180"/>
    </source>
</evidence>
<keyword evidence="22" id="KW-1185">Reference proteome</keyword>